<name>A0A7C2ZMT5_9CREN</name>
<feature type="domain" description="HTH cro/C1-type" evidence="1">
    <location>
        <begin position="40"/>
        <end position="71"/>
    </location>
</feature>
<proteinExistence type="predicted"/>
<dbReference type="CDD" id="cd00093">
    <property type="entry name" value="HTH_XRE"/>
    <property type="match status" value="1"/>
</dbReference>
<dbReference type="EMBL" id="DSFH01000004">
    <property type="protein sequence ID" value="HEW63476.1"/>
    <property type="molecule type" value="Genomic_DNA"/>
</dbReference>
<dbReference type="InterPro" id="IPR010982">
    <property type="entry name" value="Lambda_DNA-bd_dom_sf"/>
</dbReference>
<protein>
    <submittedName>
        <fullName evidence="2">Helix-turn-helix domain-containing protein</fullName>
    </submittedName>
</protein>
<comment type="caution">
    <text evidence="2">The sequence shown here is derived from an EMBL/GenBank/DDBJ whole genome shotgun (WGS) entry which is preliminary data.</text>
</comment>
<evidence type="ECO:0000313" key="2">
    <source>
        <dbReference type="EMBL" id="HEW63476.1"/>
    </source>
</evidence>
<gene>
    <name evidence="2" type="ORF">ENO39_00220</name>
</gene>
<dbReference type="GO" id="GO:0003677">
    <property type="term" value="F:DNA binding"/>
    <property type="evidence" value="ECO:0007669"/>
    <property type="project" value="InterPro"/>
</dbReference>
<sequence length="137" mass="15894">MLRLKTNGEIALSAITFFRKLDRETRKKIIETIVLKRGGKKVAEDLGVSKAAISRYLKGEIFPSDKILSKIFEISDKEEREKISIIIGEYIVDLLKEYKNLFSSLEKDTIYKDIKMKIFEELESLVKELKSECDQKT</sequence>
<dbReference type="SUPFAM" id="SSF47413">
    <property type="entry name" value="lambda repressor-like DNA-binding domains"/>
    <property type="match status" value="1"/>
</dbReference>
<dbReference type="PROSITE" id="PS50943">
    <property type="entry name" value="HTH_CROC1"/>
    <property type="match status" value="1"/>
</dbReference>
<dbReference type="AlphaFoldDB" id="A0A7C2ZMT5"/>
<organism evidence="2">
    <name type="scientific">Fervidicoccus fontis</name>
    <dbReference type="NCBI Taxonomy" id="683846"/>
    <lineage>
        <taxon>Archaea</taxon>
        <taxon>Thermoproteota</taxon>
        <taxon>Thermoprotei</taxon>
        <taxon>Fervidicoccales</taxon>
        <taxon>Fervidicoccaceae</taxon>
        <taxon>Fervidicoccus</taxon>
    </lineage>
</organism>
<reference evidence="2" key="1">
    <citation type="journal article" date="2020" name="mSystems">
        <title>Genome- and Community-Level Interaction Insights into Carbon Utilization and Element Cycling Functions of Hydrothermarchaeota in Hydrothermal Sediment.</title>
        <authorList>
            <person name="Zhou Z."/>
            <person name="Liu Y."/>
            <person name="Xu W."/>
            <person name="Pan J."/>
            <person name="Luo Z.H."/>
            <person name="Li M."/>
        </authorList>
    </citation>
    <scope>NUCLEOTIDE SEQUENCE [LARGE SCALE GENOMIC DNA]</scope>
    <source>
        <strain evidence="2">SpSt-1261</strain>
    </source>
</reference>
<dbReference type="Pfam" id="PF01381">
    <property type="entry name" value="HTH_3"/>
    <property type="match status" value="1"/>
</dbReference>
<dbReference type="InterPro" id="IPR001387">
    <property type="entry name" value="Cro/C1-type_HTH"/>
</dbReference>
<evidence type="ECO:0000259" key="1">
    <source>
        <dbReference type="PROSITE" id="PS50943"/>
    </source>
</evidence>
<dbReference type="Proteomes" id="UP000886076">
    <property type="component" value="Unassembled WGS sequence"/>
</dbReference>
<accession>A0A7C2ZMT5</accession>